<gene>
    <name evidence="4" type="ORF">CMUST_14825</name>
</gene>
<protein>
    <submittedName>
        <fullName evidence="4">Lsr2</fullName>
    </submittedName>
</protein>
<dbReference type="Gene3D" id="3.30.60.230">
    <property type="entry name" value="Lsr2, dimerization domain"/>
    <property type="match status" value="1"/>
</dbReference>
<dbReference type="PATRIC" id="fig|571915.4.peg.3185"/>
<proteinExistence type="predicted"/>
<dbReference type="Pfam" id="PF23359">
    <property type="entry name" value="Lsr2_DNA-bd"/>
    <property type="match status" value="1"/>
</dbReference>
<keyword evidence="5" id="KW-1185">Reference proteome</keyword>
<reference evidence="5" key="2">
    <citation type="submission" date="2015-05" db="EMBL/GenBank/DDBJ databases">
        <title>Complete genome sequence of Corynebacterium mustelae DSM 45274, isolated from various tissues of a male ferret with lethal sepsis.</title>
        <authorList>
            <person name="Ruckert C."/>
            <person name="Albersmeier A."/>
            <person name="Winkler A."/>
            <person name="Tauch A."/>
        </authorList>
    </citation>
    <scope>NUCLEOTIDE SEQUENCE [LARGE SCALE GENOMIC DNA]</scope>
    <source>
        <strain evidence="5">DSM 45274</strain>
    </source>
</reference>
<evidence type="ECO:0000313" key="5">
    <source>
        <dbReference type="Proteomes" id="UP000035199"/>
    </source>
</evidence>
<feature type="domain" description="Lsr2 DNA-binding" evidence="3">
    <location>
        <begin position="72"/>
        <end position="106"/>
    </location>
</feature>
<dbReference type="STRING" id="571915.CMUST_14825"/>
<dbReference type="OrthoDB" id="4113332at2"/>
<sequence length="108" mass="12362">MARREITQIFDDLDDSPLNENDAHVLRFSIDGSGYVMDVSTKNCEKFKDAIAPFIEKARPESISARRNSEQKYNPKDVREWAIARGYEVAVRGKLSRQIIDDYLAAHS</sequence>
<dbReference type="KEGG" id="cmv:CMUST_14825"/>
<reference evidence="4 5" key="1">
    <citation type="journal article" date="2015" name="Genome Announc.">
        <title>Complete Genome Sequence of the Type Strain Corynebacterium mustelae DSM 45274, Isolated from Various Tissues of a Male Ferret with Lethal Sepsis.</title>
        <authorList>
            <person name="Ruckert C."/>
            <person name="Eimer J."/>
            <person name="Winkler A."/>
            <person name="Tauch A."/>
        </authorList>
    </citation>
    <scope>NUCLEOTIDE SEQUENCE [LARGE SCALE GENOMIC DNA]</scope>
    <source>
        <strain evidence="4 5">DSM 45274</strain>
    </source>
</reference>
<accession>A0A0G3H801</accession>
<name>A0A0G3H801_9CORY</name>
<organism evidence="4 5">
    <name type="scientific">Corynebacterium mustelae</name>
    <dbReference type="NCBI Taxonomy" id="571915"/>
    <lineage>
        <taxon>Bacteria</taxon>
        <taxon>Bacillati</taxon>
        <taxon>Actinomycetota</taxon>
        <taxon>Actinomycetes</taxon>
        <taxon>Mycobacteriales</taxon>
        <taxon>Corynebacteriaceae</taxon>
        <taxon>Corynebacterium</taxon>
    </lineage>
</organism>
<dbReference type="GO" id="GO:0003677">
    <property type="term" value="F:DNA binding"/>
    <property type="evidence" value="ECO:0007669"/>
    <property type="project" value="UniProtKB-KW"/>
</dbReference>
<dbReference type="AlphaFoldDB" id="A0A0G3H801"/>
<dbReference type="RefSeq" id="WP_047263123.1">
    <property type="nucleotide sequence ID" value="NZ_CP011542.1"/>
</dbReference>
<dbReference type="InterPro" id="IPR036625">
    <property type="entry name" value="E3-bd_dom_sf"/>
</dbReference>
<dbReference type="InterPro" id="IPR042261">
    <property type="entry name" value="Lsr2-like_dimerization"/>
</dbReference>
<evidence type="ECO:0000256" key="1">
    <source>
        <dbReference type="ARBA" id="ARBA00023125"/>
    </source>
</evidence>
<dbReference type="InterPro" id="IPR055370">
    <property type="entry name" value="Lsr2_DNA-bd"/>
</dbReference>
<evidence type="ECO:0000259" key="3">
    <source>
        <dbReference type="Pfam" id="PF23359"/>
    </source>
</evidence>
<dbReference type="InterPro" id="IPR024412">
    <property type="entry name" value="Lsr2_dim_dom"/>
</dbReference>
<dbReference type="Proteomes" id="UP000035199">
    <property type="component" value="Chromosome"/>
</dbReference>
<dbReference type="EMBL" id="CP011542">
    <property type="protein sequence ID" value="AKK07257.1"/>
    <property type="molecule type" value="Genomic_DNA"/>
</dbReference>
<evidence type="ECO:0000259" key="2">
    <source>
        <dbReference type="Pfam" id="PF11774"/>
    </source>
</evidence>
<dbReference type="GO" id="GO:0016746">
    <property type="term" value="F:acyltransferase activity"/>
    <property type="evidence" value="ECO:0007669"/>
    <property type="project" value="InterPro"/>
</dbReference>
<dbReference type="Pfam" id="PF11774">
    <property type="entry name" value="Lsr2"/>
    <property type="match status" value="1"/>
</dbReference>
<evidence type="ECO:0000313" key="4">
    <source>
        <dbReference type="EMBL" id="AKK07257.1"/>
    </source>
</evidence>
<keyword evidence="1" id="KW-0238">DNA-binding</keyword>
<feature type="domain" description="Lsr2 dimerization" evidence="2">
    <location>
        <begin position="1"/>
        <end position="60"/>
    </location>
</feature>
<dbReference type="Gene3D" id="4.10.320.10">
    <property type="entry name" value="E3-binding domain"/>
    <property type="match status" value="1"/>
</dbReference>